<feature type="region of interest" description="Disordered" evidence="1">
    <location>
        <begin position="258"/>
        <end position="278"/>
    </location>
</feature>
<evidence type="ECO:0000313" key="3">
    <source>
        <dbReference type="Proteomes" id="UP000799436"/>
    </source>
</evidence>
<feature type="compositionally biased region" description="Basic and acidic residues" evidence="1">
    <location>
        <begin position="152"/>
        <end position="161"/>
    </location>
</feature>
<organism evidence="2 3">
    <name type="scientific">Teratosphaeria nubilosa</name>
    <dbReference type="NCBI Taxonomy" id="161662"/>
    <lineage>
        <taxon>Eukaryota</taxon>
        <taxon>Fungi</taxon>
        <taxon>Dikarya</taxon>
        <taxon>Ascomycota</taxon>
        <taxon>Pezizomycotina</taxon>
        <taxon>Dothideomycetes</taxon>
        <taxon>Dothideomycetidae</taxon>
        <taxon>Mycosphaerellales</taxon>
        <taxon>Teratosphaeriaceae</taxon>
        <taxon>Teratosphaeria</taxon>
    </lineage>
</organism>
<evidence type="ECO:0000256" key="1">
    <source>
        <dbReference type="SAM" id="MobiDB-lite"/>
    </source>
</evidence>
<dbReference type="EMBL" id="ML995881">
    <property type="protein sequence ID" value="KAF2765887.1"/>
    <property type="molecule type" value="Genomic_DNA"/>
</dbReference>
<protein>
    <submittedName>
        <fullName evidence="2">Uncharacterized protein</fullName>
    </submittedName>
</protein>
<gene>
    <name evidence="2" type="ORF">EJ03DRAFT_194408</name>
</gene>
<accession>A0A6G1KZ63</accession>
<sequence>MQGPFWWKPVVCASCPGIFAHPTTILYCHQQVRLQSECCTANITSTLAQIRPTFRVSISHFLLFPSQLTSHRLSHSGLLPQTFKNFFKTSSLLHNFQTVRRTDSYPSTSTSRSTAQIDTHTVAITSTHTLPPSLAQSHHSPRSPITGIQDGSRSHHTADDPLRHPPCLAEFDSHSRPLRRRCELLRFRHVLPVLLPSARLDFSSQASAESRMLRPIPRHRHQPLPPPLARCIRRHEPGMRQTAGRIPLGARSAAISHFHQRHHLPPRPHAREQPLRRSGQCGLAHLAHLWTFS</sequence>
<feature type="region of interest" description="Disordered" evidence="1">
    <location>
        <begin position="131"/>
        <end position="161"/>
    </location>
</feature>
<proteinExistence type="predicted"/>
<dbReference type="Proteomes" id="UP000799436">
    <property type="component" value="Unassembled WGS sequence"/>
</dbReference>
<feature type="compositionally biased region" description="Basic residues" evidence="1">
    <location>
        <begin position="258"/>
        <end position="268"/>
    </location>
</feature>
<dbReference type="AlphaFoldDB" id="A0A6G1KZ63"/>
<evidence type="ECO:0000313" key="2">
    <source>
        <dbReference type="EMBL" id="KAF2765887.1"/>
    </source>
</evidence>
<name>A0A6G1KZ63_9PEZI</name>
<keyword evidence="3" id="KW-1185">Reference proteome</keyword>
<reference evidence="2" key="1">
    <citation type="journal article" date="2020" name="Stud. Mycol.">
        <title>101 Dothideomycetes genomes: a test case for predicting lifestyles and emergence of pathogens.</title>
        <authorList>
            <person name="Haridas S."/>
            <person name="Albert R."/>
            <person name="Binder M."/>
            <person name="Bloem J."/>
            <person name="Labutti K."/>
            <person name="Salamov A."/>
            <person name="Andreopoulos B."/>
            <person name="Baker S."/>
            <person name="Barry K."/>
            <person name="Bills G."/>
            <person name="Bluhm B."/>
            <person name="Cannon C."/>
            <person name="Castanera R."/>
            <person name="Culley D."/>
            <person name="Daum C."/>
            <person name="Ezra D."/>
            <person name="Gonzalez J."/>
            <person name="Henrissat B."/>
            <person name="Kuo A."/>
            <person name="Liang C."/>
            <person name="Lipzen A."/>
            <person name="Lutzoni F."/>
            <person name="Magnuson J."/>
            <person name="Mondo S."/>
            <person name="Nolan M."/>
            <person name="Ohm R."/>
            <person name="Pangilinan J."/>
            <person name="Park H.-J."/>
            <person name="Ramirez L."/>
            <person name="Alfaro M."/>
            <person name="Sun H."/>
            <person name="Tritt A."/>
            <person name="Yoshinaga Y."/>
            <person name="Zwiers L.-H."/>
            <person name="Turgeon B."/>
            <person name="Goodwin S."/>
            <person name="Spatafora J."/>
            <person name="Crous P."/>
            <person name="Grigoriev I."/>
        </authorList>
    </citation>
    <scope>NUCLEOTIDE SEQUENCE</scope>
    <source>
        <strain evidence="2">CBS 116005</strain>
    </source>
</reference>